<dbReference type="PROSITE" id="PS50835">
    <property type="entry name" value="IG_LIKE"/>
    <property type="match status" value="1"/>
</dbReference>
<evidence type="ECO:0000256" key="1">
    <source>
        <dbReference type="ARBA" id="ARBA00022729"/>
    </source>
</evidence>
<dbReference type="Pfam" id="PF07686">
    <property type="entry name" value="V-set"/>
    <property type="match status" value="1"/>
</dbReference>
<dbReference type="GeneTree" id="ENSGT01070000256073"/>
<proteinExistence type="predicted"/>
<dbReference type="InterPro" id="IPR003598">
    <property type="entry name" value="Ig_sub2"/>
</dbReference>
<keyword evidence="5" id="KW-1279">T cell receptor</keyword>
<dbReference type="GO" id="GO:0002250">
    <property type="term" value="P:adaptive immune response"/>
    <property type="evidence" value="ECO:0007669"/>
    <property type="project" value="UniProtKB-KW"/>
</dbReference>
<dbReference type="InterPro" id="IPR036179">
    <property type="entry name" value="Ig-like_dom_sf"/>
</dbReference>
<dbReference type="GO" id="GO:0042101">
    <property type="term" value="C:T cell receptor complex"/>
    <property type="evidence" value="ECO:0007669"/>
    <property type="project" value="UniProtKB-KW"/>
</dbReference>
<evidence type="ECO:0000256" key="2">
    <source>
        <dbReference type="ARBA" id="ARBA00023130"/>
    </source>
</evidence>
<protein>
    <recommendedName>
        <fullName evidence="6">Ig-like domain-containing protein</fullName>
    </recommendedName>
</protein>
<keyword evidence="1" id="KW-0732">Signal</keyword>
<keyword evidence="5" id="KW-0391">Immunity</keyword>
<dbReference type="SMART" id="SM00408">
    <property type="entry name" value="IGc2"/>
    <property type="match status" value="1"/>
</dbReference>
<dbReference type="InterPro" id="IPR007110">
    <property type="entry name" value="Ig-like_dom"/>
</dbReference>
<dbReference type="InterPro" id="IPR013106">
    <property type="entry name" value="Ig_V-set"/>
</dbReference>
<feature type="domain" description="Ig-like" evidence="6">
    <location>
        <begin position="18"/>
        <end position="107"/>
    </location>
</feature>
<dbReference type="InterPro" id="IPR051287">
    <property type="entry name" value="TCR_variable_region"/>
</dbReference>
<dbReference type="SMART" id="SM00406">
    <property type="entry name" value="IGv"/>
    <property type="match status" value="1"/>
</dbReference>
<sequence length="133" mass="15210">VVWQVLVKSAYFRLSRADKVIQRTTDVTVQDGTDITLHCTYETADSNPYLHWYIQQSGKSPQFILLRHLFMQVENKPAEKHQSELNKTSSYLKISDVRVSDSGVYYCLKFTWSSDKGLNSPVNANGNGRMSKC</sequence>
<evidence type="ECO:0000313" key="8">
    <source>
        <dbReference type="Proteomes" id="UP000694569"/>
    </source>
</evidence>
<evidence type="ECO:0000256" key="4">
    <source>
        <dbReference type="ARBA" id="ARBA00023319"/>
    </source>
</evidence>
<keyword evidence="3" id="KW-0675">Receptor</keyword>
<dbReference type="InterPro" id="IPR013783">
    <property type="entry name" value="Ig-like_fold"/>
</dbReference>
<reference evidence="7" key="2">
    <citation type="submission" date="2025-09" db="UniProtKB">
        <authorList>
            <consortium name="Ensembl"/>
        </authorList>
    </citation>
    <scope>IDENTIFICATION</scope>
</reference>
<evidence type="ECO:0000313" key="7">
    <source>
        <dbReference type="Ensembl" id="ENSLLEP00000008688.1"/>
    </source>
</evidence>
<name>A0A8C5M4W9_9ANUR</name>
<dbReference type="SMART" id="SM00409">
    <property type="entry name" value="IG"/>
    <property type="match status" value="1"/>
</dbReference>
<dbReference type="Proteomes" id="UP000694569">
    <property type="component" value="Unplaced"/>
</dbReference>
<dbReference type="PANTHER" id="PTHR19367:SF18">
    <property type="entry name" value="T CELL RECEPTOR ALPHA VARIABLE 16"/>
    <property type="match status" value="1"/>
</dbReference>
<dbReference type="Ensembl" id="ENSLLET00000009031.1">
    <property type="protein sequence ID" value="ENSLLEP00000008688.1"/>
    <property type="gene ID" value="ENSLLEG00000005531.1"/>
</dbReference>
<dbReference type="InterPro" id="IPR003599">
    <property type="entry name" value="Ig_sub"/>
</dbReference>
<evidence type="ECO:0000256" key="5">
    <source>
        <dbReference type="ARBA" id="ARBA00043266"/>
    </source>
</evidence>
<keyword evidence="8" id="KW-1185">Reference proteome</keyword>
<organism evidence="7 8">
    <name type="scientific">Leptobrachium leishanense</name>
    <name type="common">Leishan spiny toad</name>
    <dbReference type="NCBI Taxonomy" id="445787"/>
    <lineage>
        <taxon>Eukaryota</taxon>
        <taxon>Metazoa</taxon>
        <taxon>Chordata</taxon>
        <taxon>Craniata</taxon>
        <taxon>Vertebrata</taxon>
        <taxon>Euteleostomi</taxon>
        <taxon>Amphibia</taxon>
        <taxon>Batrachia</taxon>
        <taxon>Anura</taxon>
        <taxon>Pelobatoidea</taxon>
        <taxon>Megophryidae</taxon>
        <taxon>Leptobrachium</taxon>
    </lineage>
</organism>
<dbReference type="SUPFAM" id="SSF48726">
    <property type="entry name" value="Immunoglobulin"/>
    <property type="match status" value="1"/>
</dbReference>
<keyword evidence="4" id="KW-0393">Immunoglobulin domain</keyword>
<evidence type="ECO:0000259" key="6">
    <source>
        <dbReference type="PROSITE" id="PS50835"/>
    </source>
</evidence>
<dbReference type="AlphaFoldDB" id="A0A8C5M4W9"/>
<reference evidence="7" key="1">
    <citation type="submission" date="2025-08" db="UniProtKB">
        <authorList>
            <consortium name="Ensembl"/>
        </authorList>
    </citation>
    <scope>IDENTIFICATION</scope>
</reference>
<accession>A0A8C5M4W9</accession>
<dbReference type="OrthoDB" id="8947657at2759"/>
<dbReference type="Gene3D" id="2.60.40.10">
    <property type="entry name" value="Immunoglobulins"/>
    <property type="match status" value="1"/>
</dbReference>
<dbReference type="PANTHER" id="PTHR19367">
    <property type="entry name" value="T-CELL RECEPTOR ALPHA CHAIN V REGION"/>
    <property type="match status" value="1"/>
</dbReference>
<evidence type="ECO:0000256" key="3">
    <source>
        <dbReference type="ARBA" id="ARBA00023170"/>
    </source>
</evidence>
<keyword evidence="2" id="KW-1064">Adaptive immunity</keyword>